<evidence type="ECO:0000313" key="1">
    <source>
        <dbReference type="EMBL" id="CAG8768447.1"/>
    </source>
</evidence>
<dbReference type="Proteomes" id="UP000789901">
    <property type="component" value="Unassembled WGS sequence"/>
</dbReference>
<sequence length="45" mass="5233">GDKEEETLQEINKEISKIEKLSQSKIEIMLTKDNTEKELGEKVKK</sequence>
<feature type="non-terminal residue" evidence="1">
    <location>
        <position position="1"/>
    </location>
</feature>
<comment type="caution">
    <text evidence="1">The sequence shown here is derived from an EMBL/GenBank/DDBJ whole genome shotgun (WGS) entry which is preliminary data.</text>
</comment>
<gene>
    <name evidence="1" type="ORF">GMARGA_LOCUS18252</name>
</gene>
<keyword evidence="2" id="KW-1185">Reference proteome</keyword>
<proteinExistence type="predicted"/>
<reference evidence="1 2" key="1">
    <citation type="submission" date="2021-06" db="EMBL/GenBank/DDBJ databases">
        <authorList>
            <person name="Kallberg Y."/>
            <person name="Tangrot J."/>
            <person name="Rosling A."/>
        </authorList>
    </citation>
    <scope>NUCLEOTIDE SEQUENCE [LARGE SCALE GENOMIC DNA]</scope>
    <source>
        <strain evidence="1 2">120-4 pot B 10/14</strain>
    </source>
</reference>
<protein>
    <submittedName>
        <fullName evidence="1">29766_t:CDS:1</fullName>
    </submittedName>
</protein>
<accession>A0ABN7VGL7</accession>
<name>A0ABN7VGL7_GIGMA</name>
<dbReference type="EMBL" id="CAJVQB010014447">
    <property type="protein sequence ID" value="CAG8768447.1"/>
    <property type="molecule type" value="Genomic_DNA"/>
</dbReference>
<organism evidence="1 2">
    <name type="scientific">Gigaspora margarita</name>
    <dbReference type="NCBI Taxonomy" id="4874"/>
    <lineage>
        <taxon>Eukaryota</taxon>
        <taxon>Fungi</taxon>
        <taxon>Fungi incertae sedis</taxon>
        <taxon>Mucoromycota</taxon>
        <taxon>Glomeromycotina</taxon>
        <taxon>Glomeromycetes</taxon>
        <taxon>Diversisporales</taxon>
        <taxon>Gigasporaceae</taxon>
        <taxon>Gigaspora</taxon>
    </lineage>
</organism>
<evidence type="ECO:0000313" key="2">
    <source>
        <dbReference type="Proteomes" id="UP000789901"/>
    </source>
</evidence>